<comment type="caution">
    <text evidence="4">The sequence shown here is derived from an EMBL/GenBank/DDBJ whole genome shotgun (WGS) entry which is preliminary data.</text>
</comment>
<feature type="coiled-coil region" evidence="1">
    <location>
        <begin position="36"/>
        <end position="178"/>
    </location>
</feature>
<dbReference type="RefSeq" id="WP_166918643.1">
    <property type="nucleotide sequence ID" value="NZ_JAASRN010000001.1"/>
</dbReference>
<evidence type="ECO:0000259" key="2">
    <source>
        <dbReference type="Pfam" id="PF02591"/>
    </source>
</evidence>
<sequence>MEKTVAEKLEALLTLQEIDSQLDEIYKMRGDLPREVQDLEDEIEGYKTRISRFEAMIKEWEAEIKELKQTKKECELRIEKYKNQQMNIRNNREYEAISREIESEELEIVLCDKKIKELSEKIKTKKEEIAEVQKIIDERSIDLENKRQELEQIMSESEEEEKNLKKNREKQIKQIEERLYTAYEKLRKNAGNGLAVVVVTRDACGGCFNQVPPQRQLEIKEKKKIIVCEHCGRILADVEEAEDTEAKPKRKTRRLNKQ</sequence>
<evidence type="ECO:0000256" key="1">
    <source>
        <dbReference type="SAM" id="Coils"/>
    </source>
</evidence>
<dbReference type="AlphaFoldDB" id="A0A846MPC0"/>
<keyword evidence="1" id="KW-0175">Coiled coil</keyword>
<evidence type="ECO:0008006" key="6">
    <source>
        <dbReference type="Google" id="ProtNLM"/>
    </source>
</evidence>
<dbReference type="Gene3D" id="1.10.287.1490">
    <property type="match status" value="1"/>
</dbReference>
<accession>A0A846MPC0</accession>
<reference evidence="4 5" key="1">
    <citation type="submission" date="2020-03" db="EMBL/GenBank/DDBJ databases">
        <title>Genomic Encyclopedia of Type Strains, Phase IV (KMG-IV): sequencing the most valuable type-strain genomes for metagenomic binning, comparative biology and taxonomic classification.</title>
        <authorList>
            <person name="Goeker M."/>
        </authorList>
    </citation>
    <scope>NUCLEOTIDE SEQUENCE [LARGE SCALE GENOMIC DNA]</scope>
    <source>
        <strain evidence="4 5">DSM 5718</strain>
    </source>
</reference>
<dbReference type="EMBL" id="JAASRN010000001">
    <property type="protein sequence ID" value="NIK73403.1"/>
    <property type="molecule type" value="Genomic_DNA"/>
</dbReference>
<organism evidence="4 5">
    <name type="scientific">Thermonema lapsum</name>
    <dbReference type="NCBI Taxonomy" id="28195"/>
    <lineage>
        <taxon>Bacteria</taxon>
        <taxon>Pseudomonadati</taxon>
        <taxon>Bacteroidota</taxon>
        <taxon>Cytophagia</taxon>
        <taxon>Cytophagales</taxon>
        <taxon>Thermonemataceae</taxon>
        <taxon>Thermonema</taxon>
    </lineage>
</organism>
<dbReference type="Pfam" id="PF02591">
    <property type="entry name" value="Zn_ribbon_9"/>
    <property type="match status" value="1"/>
</dbReference>
<dbReference type="PANTHER" id="PTHR39082">
    <property type="entry name" value="PHOSPHOLIPASE C-BETA-2-RELATED"/>
    <property type="match status" value="1"/>
</dbReference>
<name>A0A846MPC0_9BACT</name>
<dbReference type="Proteomes" id="UP000537126">
    <property type="component" value="Unassembled WGS sequence"/>
</dbReference>
<dbReference type="Pfam" id="PF24481">
    <property type="entry name" value="CT398_CC"/>
    <property type="match status" value="1"/>
</dbReference>
<gene>
    <name evidence="4" type="ORF">FHS56_000889</name>
</gene>
<dbReference type="InterPro" id="IPR052376">
    <property type="entry name" value="Oxidative_Scav/Glycosyltrans"/>
</dbReference>
<evidence type="ECO:0000313" key="5">
    <source>
        <dbReference type="Proteomes" id="UP000537126"/>
    </source>
</evidence>
<proteinExistence type="predicted"/>
<feature type="domain" description="C4-type zinc ribbon" evidence="2">
    <location>
        <begin position="203"/>
        <end position="235"/>
    </location>
</feature>
<feature type="domain" description="CT398-like coiled coil hairpin" evidence="3">
    <location>
        <begin position="15"/>
        <end position="191"/>
    </location>
</feature>
<dbReference type="PANTHER" id="PTHR39082:SF1">
    <property type="entry name" value="SCAVENGER RECEPTOR CLASS A MEMBER 3"/>
    <property type="match status" value="1"/>
</dbReference>
<dbReference type="InterPro" id="IPR056003">
    <property type="entry name" value="CT398_CC_hairpin"/>
</dbReference>
<keyword evidence="5" id="KW-1185">Reference proteome</keyword>
<evidence type="ECO:0000313" key="4">
    <source>
        <dbReference type="EMBL" id="NIK73403.1"/>
    </source>
</evidence>
<dbReference type="InterPro" id="IPR003743">
    <property type="entry name" value="Zf-RING_7"/>
</dbReference>
<protein>
    <recommendedName>
        <fullName evidence="6">C4-type zinc ribbon domain-containing protein</fullName>
    </recommendedName>
</protein>
<evidence type="ECO:0000259" key="3">
    <source>
        <dbReference type="Pfam" id="PF24481"/>
    </source>
</evidence>